<protein>
    <submittedName>
        <fullName evidence="2">Uncharacterized protein</fullName>
    </submittedName>
</protein>
<evidence type="ECO:0000313" key="3">
    <source>
        <dbReference type="Proteomes" id="UP001055439"/>
    </source>
</evidence>
<feature type="region of interest" description="Disordered" evidence="1">
    <location>
        <begin position="1"/>
        <end position="43"/>
    </location>
</feature>
<keyword evidence="3" id="KW-1185">Reference proteome</keyword>
<organism evidence="2 3">
    <name type="scientific">Musa troglodytarum</name>
    <name type="common">fe'i banana</name>
    <dbReference type="NCBI Taxonomy" id="320322"/>
    <lineage>
        <taxon>Eukaryota</taxon>
        <taxon>Viridiplantae</taxon>
        <taxon>Streptophyta</taxon>
        <taxon>Embryophyta</taxon>
        <taxon>Tracheophyta</taxon>
        <taxon>Spermatophyta</taxon>
        <taxon>Magnoliopsida</taxon>
        <taxon>Liliopsida</taxon>
        <taxon>Zingiberales</taxon>
        <taxon>Musaceae</taxon>
        <taxon>Musa</taxon>
    </lineage>
</organism>
<dbReference type="AlphaFoldDB" id="A0A9E7JD56"/>
<feature type="compositionally biased region" description="Gly residues" evidence="1">
    <location>
        <begin position="1"/>
        <end position="17"/>
    </location>
</feature>
<dbReference type="EMBL" id="CP097502">
    <property type="protein sequence ID" value="URD76649.1"/>
    <property type="molecule type" value="Genomic_DNA"/>
</dbReference>
<feature type="compositionally biased region" description="Low complexity" evidence="1">
    <location>
        <begin position="18"/>
        <end position="30"/>
    </location>
</feature>
<sequence>MTGGGCGGGDGCVGSSGRGYRSRGGSISLSFRPSHRSPTSHLRSTAAGLFSRDASPRWFSSRRSYDLVDRYLNNLHSKGKICERSSRALQENTSAACKWTPGVMAVNKDGTQTA</sequence>
<reference evidence="2" key="1">
    <citation type="submission" date="2022-05" db="EMBL/GenBank/DDBJ databases">
        <title>The Musa troglodytarum L. genome provides insights into the mechanism of non-climacteric behaviour and enrichment of carotenoids.</title>
        <authorList>
            <person name="Wang J."/>
        </authorList>
    </citation>
    <scope>NUCLEOTIDE SEQUENCE</scope>
    <source>
        <tissue evidence="2">Leaf</tissue>
    </source>
</reference>
<evidence type="ECO:0000256" key="1">
    <source>
        <dbReference type="SAM" id="MobiDB-lite"/>
    </source>
</evidence>
<name>A0A9E7JD56_9LILI</name>
<accession>A0A9E7JD56</accession>
<dbReference type="Proteomes" id="UP001055439">
    <property type="component" value="Chromosome 1"/>
</dbReference>
<gene>
    <name evidence="2" type="ORF">MUK42_37011</name>
</gene>
<proteinExistence type="predicted"/>
<evidence type="ECO:0000313" key="2">
    <source>
        <dbReference type="EMBL" id="URD76649.1"/>
    </source>
</evidence>